<feature type="signal peptide" evidence="1">
    <location>
        <begin position="1"/>
        <end position="26"/>
    </location>
</feature>
<name>A0ABX1QZD8_9ALTE</name>
<evidence type="ECO:0000313" key="2">
    <source>
        <dbReference type="EMBL" id="NMH58726.1"/>
    </source>
</evidence>
<protein>
    <recommendedName>
        <fullName evidence="4">PEP-CTERM sorting domain-containing protein</fullName>
    </recommendedName>
</protein>
<organism evidence="2 3">
    <name type="scientific">Alteromonas ponticola</name>
    <dbReference type="NCBI Taxonomy" id="2720613"/>
    <lineage>
        <taxon>Bacteria</taxon>
        <taxon>Pseudomonadati</taxon>
        <taxon>Pseudomonadota</taxon>
        <taxon>Gammaproteobacteria</taxon>
        <taxon>Alteromonadales</taxon>
        <taxon>Alteromonadaceae</taxon>
        <taxon>Alteromonas/Salinimonas group</taxon>
        <taxon>Alteromonas</taxon>
    </lineage>
</organism>
<keyword evidence="1" id="KW-0732">Signal</keyword>
<gene>
    <name evidence="2" type="ORF">HCJ96_01645</name>
</gene>
<reference evidence="2 3" key="1">
    <citation type="submission" date="2020-03" db="EMBL/GenBank/DDBJ databases">
        <title>Alteromonas ponticola sp. nov., isolated from seawater.</title>
        <authorList>
            <person name="Yoon J.-H."/>
            <person name="Kim Y.-O."/>
        </authorList>
    </citation>
    <scope>NUCLEOTIDE SEQUENCE [LARGE SCALE GENOMIC DNA]</scope>
    <source>
        <strain evidence="2 3">MYP5</strain>
    </source>
</reference>
<proteinExistence type="predicted"/>
<accession>A0ABX1QZD8</accession>
<keyword evidence="3" id="KW-1185">Reference proteome</keyword>
<dbReference type="RefSeq" id="WP_169209279.1">
    <property type="nucleotide sequence ID" value="NZ_JAATNW010000001.1"/>
</dbReference>
<dbReference type="Proteomes" id="UP000709336">
    <property type="component" value="Unassembled WGS sequence"/>
</dbReference>
<comment type="caution">
    <text evidence="2">The sequence shown here is derived from an EMBL/GenBank/DDBJ whole genome shotgun (WGS) entry which is preliminary data.</text>
</comment>
<dbReference type="PROSITE" id="PS51257">
    <property type="entry name" value="PROKAR_LIPOPROTEIN"/>
    <property type="match status" value="1"/>
</dbReference>
<evidence type="ECO:0000313" key="3">
    <source>
        <dbReference type="Proteomes" id="UP000709336"/>
    </source>
</evidence>
<evidence type="ECO:0000256" key="1">
    <source>
        <dbReference type="SAM" id="SignalP"/>
    </source>
</evidence>
<evidence type="ECO:0008006" key="4">
    <source>
        <dbReference type="Google" id="ProtNLM"/>
    </source>
</evidence>
<dbReference type="EMBL" id="JAATNW010000001">
    <property type="protein sequence ID" value="NMH58726.1"/>
    <property type="molecule type" value="Genomic_DNA"/>
</dbReference>
<feature type="chain" id="PRO_5047150896" description="PEP-CTERM sorting domain-containing protein" evidence="1">
    <location>
        <begin position="27"/>
        <end position="187"/>
    </location>
</feature>
<sequence>MKNLKNLLSTLALVSCSLFATFQTQAAIIEQDIFIEDDFFGLINLGTVAVEIDNDVVNTGQGLLYTSFDFPAISLVSLEILGSTGIFDFFDFDAGVDSDNIFAGIEFLFFDIEEFVFVDNWSYQLLFDAANTDMNYADIFDSQGSLVAFGENVFLGQARLSDVSLPSSLSLAGLMALVLFSRRRAQK</sequence>